<evidence type="ECO:0000259" key="1">
    <source>
        <dbReference type="Pfam" id="PF01592"/>
    </source>
</evidence>
<comment type="caution">
    <text evidence="2">The sequence shown here is derived from an EMBL/GenBank/DDBJ whole genome shotgun (WGS) entry which is preliminary data.</text>
</comment>
<dbReference type="PANTHER" id="PTHR10093">
    <property type="entry name" value="IRON-SULFUR CLUSTER ASSEMBLY ENZYME NIFU HOMOLOG"/>
    <property type="match status" value="1"/>
</dbReference>
<dbReference type="Pfam" id="PF01592">
    <property type="entry name" value="NifU_N"/>
    <property type="match status" value="1"/>
</dbReference>
<evidence type="ECO:0000313" key="3">
    <source>
        <dbReference type="Proteomes" id="UP000584587"/>
    </source>
</evidence>
<reference evidence="2 3" key="1">
    <citation type="submission" date="2020-04" db="EMBL/GenBank/DDBJ databases">
        <title>Complete genome sequence of Spiroplasma platyhelix ATCC 51748, an insect isolate.</title>
        <authorList>
            <person name="Green E.A."/>
            <person name="Klassen J.L."/>
        </authorList>
    </citation>
    <scope>NUCLEOTIDE SEQUENCE [LARGE SCALE GENOMIC DNA]</scope>
    <source>
        <strain evidence="2 3">PALS-1</strain>
    </source>
</reference>
<dbReference type="RefSeq" id="WP_168104893.1">
    <property type="nucleotide sequence ID" value="NZ_CP051215.1"/>
</dbReference>
<dbReference type="GO" id="GO:0016226">
    <property type="term" value="P:iron-sulfur cluster assembly"/>
    <property type="evidence" value="ECO:0007669"/>
    <property type="project" value="InterPro"/>
</dbReference>
<dbReference type="InterPro" id="IPR002871">
    <property type="entry name" value="NIF_FeS_clus_asmbl_NifU_N"/>
</dbReference>
<organism evidence="2 3">
    <name type="scientific">Spiroplasma platyhelix PALS-1</name>
    <dbReference type="NCBI Taxonomy" id="1276218"/>
    <lineage>
        <taxon>Bacteria</taxon>
        <taxon>Bacillati</taxon>
        <taxon>Mycoplasmatota</taxon>
        <taxon>Mollicutes</taxon>
        <taxon>Entomoplasmatales</taxon>
        <taxon>Spiroplasmataceae</taxon>
        <taxon>Spiroplasma</taxon>
    </lineage>
</organism>
<gene>
    <name evidence="2" type="ORF">HER12_01475</name>
</gene>
<sequence>MNSLIKDNNYYRQIIVDHYSNPINKGILKTKESLTFHHYSNSCVDDFYFEITFNKNVVANAKFEGIGCAISTASIDIFASLIINKTIAEVLTINENYQNMLAAKKYQENILEDLLAFKNVLKQPNRIRCALIISESINEILLVKQGKK</sequence>
<dbReference type="GO" id="GO:0005506">
    <property type="term" value="F:iron ion binding"/>
    <property type="evidence" value="ECO:0007669"/>
    <property type="project" value="InterPro"/>
</dbReference>
<dbReference type="Gene3D" id="3.90.1010.10">
    <property type="match status" value="1"/>
</dbReference>
<feature type="domain" description="NIF system FeS cluster assembly NifU N-terminal" evidence="1">
    <location>
        <begin position="11"/>
        <end position="111"/>
    </location>
</feature>
<keyword evidence="3" id="KW-1185">Reference proteome</keyword>
<dbReference type="EMBL" id="JAAVVK010000001">
    <property type="protein sequence ID" value="NKE38421.1"/>
    <property type="molecule type" value="Genomic_DNA"/>
</dbReference>
<protein>
    <submittedName>
        <fullName evidence="2">SUF system NifU family Fe-S cluster assembly protein</fullName>
    </submittedName>
</protein>
<dbReference type="Proteomes" id="UP000584587">
    <property type="component" value="Unassembled WGS sequence"/>
</dbReference>
<dbReference type="CDD" id="cd06664">
    <property type="entry name" value="IscU_like"/>
    <property type="match status" value="1"/>
</dbReference>
<evidence type="ECO:0000313" key="2">
    <source>
        <dbReference type="EMBL" id="NKE38421.1"/>
    </source>
</evidence>
<accession>A0A846TWL8</accession>
<dbReference type="SUPFAM" id="SSF82649">
    <property type="entry name" value="SufE/NifU"/>
    <property type="match status" value="1"/>
</dbReference>
<dbReference type="GO" id="GO:0051536">
    <property type="term" value="F:iron-sulfur cluster binding"/>
    <property type="evidence" value="ECO:0007669"/>
    <property type="project" value="InterPro"/>
</dbReference>
<dbReference type="AlphaFoldDB" id="A0A846TWL8"/>
<name>A0A846TWL8_9MOLU</name>
<proteinExistence type="predicted"/>
<dbReference type="NCBIfam" id="TIGR01994">
    <property type="entry name" value="SUF_scaf_2"/>
    <property type="match status" value="1"/>
</dbReference>